<dbReference type="Gene3D" id="1.10.1740.10">
    <property type="match status" value="1"/>
</dbReference>
<evidence type="ECO:0008006" key="9">
    <source>
        <dbReference type="Google" id="ProtNLM"/>
    </source>
</evidence>
<evidence type="ECO:0000259" key="6">
    <source>
        <dbReference type="Pfam" id="PF22029"/>
    </source>
</evidence>
<dbReference type="Pfam" id="PF22029">
    <property type="entry name" value="PhyR_sigma2"/>
    <property type="match status" value="1"/>
</dbReference>
<dbReference type="InterPro" id="IPR013249">
    <property type="entry name" value="RNA_pol_sigma70_r4_t2"/>
</dbReference>
<dbReference type="Proteomes" id="UP000188174">
    <property type="component" value="Chromosome"/>
</dbReference>
<evidence type="ECO:0000259" key="5">
    <source>
        <dbReference type="Pfam" id="PF08281"/>
    </source>
</evidence>
<reference evidence="7 8" key="1">
    <citation type="submission" date="2017-02" db="EMBL/GenBank/DDBJ databases">
        <authorList>
            <person name="Jeong S."/>
        </authorList>
    </citation>
    <scope>NUCLEOTIDE SEQUENCE [LARGE SCALE GENOMIC DNA]</scope>
    <source>
        <strain evidence="7 8">RMAR6-6</strain>
    </source>
</reference>
<evidence type="ECO:0000313" key="7">
    <source>
        <dbReference type="EMBL" id="AQQ05717.1"/>
    </source>
</evidence>
<name>A0ABM6I5N8_9HYPH</name>
<feature type="domain" description="PhyR sigma2" evidence="6">
    <location>
        <begin position="13"/>
        <end position="64"/>
    </location>
</feature>
<accession>A0ABM6I5N8</accession>
<dbReference type="RefSeq" id="WP_023000395.1">
    <property type="nucleotide sequence ID" value="NZ_CP019630.1"/>
</dbReference>
<dbReference type="InterPro" id="IPR036388">
    <property type="entry name" value="WH-like_DNA-bd_sf"/>
</dbReference>
<protein>
    <recommendedName>
        <fullName evidence="9">RNA polymerase sigma-70 factor (ECF subfamily)</fullName>
    </recommendedName>
</protein>
<feature type="domain" description="RNA polymerase sigma factor 70 region 4 type 2" evidence="5">
    <location>
        <begin position="106"/>
        <end position="154"/>
    </location>
</feature>
<dbReference type="Pfam" id="PF08281">
    <property type="entry name" value="Sigma70_r4_2"/>
    <property type="match status" value="1"/>
</dbReference>
<keyword evidence="8" id="KW-1185">Reference proteome</keyword>
<gene>
    <name evidence="7" type="ORF">B0E33_20875</name>
</gene>
<dbReference type="NCBIfam" id="TIGR02937">
    <property type="entry name" value="sigma70-ECF"/>
    <property type="match status" value="1"/>
</dbReference>
<dbReference type="EMBL" id="CP019630">
    <property type="protein sequence ID" value="AQQ05717.1"/>
    <property type="molecule type" value="Genomic_DNA"/>
</dbReference>
<keyword evidence="3" id="KW-0731">Sigma factor</keyword>
<dbReference type="SUPFAM" id="SSF88659">
    <property type="entry name" value="Sigma3 and sigma4 domains of RNA polymerase sigma factors"/>
    <property type="match status" value="1"/>
</dbReference>
<dbReference type="PANTHER" id="PTHR43133">
    <property type="entry name" value="RNA POLYMERASE ECF-TYPE SIGMA FACTO"/>
    <property type="match status" value="1"/>
</dbReference>
<evidence type="ECO:0000256" key="2">
    <source>
        <dbReference type="ARBA" id="ARBA00023015"/>
    </source>
</evidence>
<dbReference type="InterPro" id="IPR053866">
    <property type="entry name" value="PhyR_sigma2"/>
</dbReference>
<dbReference type="SUPFAM" id="SSF88946">
    <property type="entry name" value="Sigma2 domain of RNA polymerase sigma factors"/>
    <property type="match status" value="1"/>
</dbReference>
<organism evidence="7 8">
    <name type="scientific">Roseibium algicola</name>
    <dbReference type="NCBI Taxonomy" id="2857014"/>
    <lineage>
        <taxon>Bacteria</taxon>
        <taxon>Pseudomonadati</taxon>
        <taxon>Pseudomonadota</taxon>
        <taxon>Alphaproteobacteria</taxon>
        <taxon>Hyphomicrobiales</taxon>
        <taxon>Stappiaceae</taxon>
        <taxon>Roseibium</taxon>
    </lineage>
</organism>
<evidence type="ECO:0000313" key="8">
    <source>
        <dbReference type="Proteomes" id="UP000188174"/>
    </source>
</evidence>
<dbReference type="Gene3D" id="1.10.10.10">
    <property type="entry name" value="Winged helix-like DNA-binding domain superfamily/Winged helix DNA-binding domain"/>
    <property type="match status" value="1"/>
</dbReference>
<evidence type="ECO:0000256" key="3">
    <source>
        <dbReference type="ARBA" id="ARBA00023082"/>
    </source>
</evidence>
<dbReference type="CDD" id="cd06171">
    <property type="entry name" value="Sigma70_r4"/>
    <property type="match status" value="1"/>
</dbReference>
<dbReference type="PANTHER" id="PTHR43133:SF25">
    <property type="entry name" value="RNA POLYMERASE SIGMA FACTOR RFAY-RELATED"/>
    <property type="match status" value="1"/>
</dbReference>
<sequence length="160" mass="18234">MACTKDDFTRDLQSEIPHLRRYARSLTRNPEAGDDLMQTSLEKALRHHASFHCGTQLRRWLFTIARNAYRDERKWLARRGDHLPIEDWLQETQAAPAQEKHLELEDVARGIAGLRPEDRDALELRVFSGLSTGQIAKQTGVAVGTVKSRLSRARHLLAAV</sequence>
<evidence type="ECO:0000256" key="1">
    <source>
        <dbReference type="ARBA" id="ARBA00010641"/>
    </source>
</evidence>
<comment type="similarity">
    <text evidence="1">Belongs to the sigma-70 factor family. ECF subfamily.</text>
</comment>
<dbReference type="InterPro" id="IPR013325">
    <property type="entry name" value="RNA_pol_sigma_r2"/>
</dbReference>
<dbReference type="InterPro" id="IPR013324">
    <property type="entry name" value="RNA_pol_sigma_r3/r4-like"/>
</dbReference>
<keyword evidence="2" id="KW-0805">Transcription regulation</keyword>
<keyword evidence="4" id="KW-0804">Transcription</keyword>
<evidence type="ECO:0000256" key="4">
    <source>
        <dbReference type="ARBA" id="ARBA00023163"/>
    </source>
</evidence>
<dbReference type="InterPro" id="IPR014284">
    <property type="entry name" value="RNA_pol_sigma-70_dom"/>
</dbReference>
<dbReference type="InterPro" id="IPR039425">
    <property type="entry name" value="RNA_pol_sigma-70-like"/>
</dbReference>
<proteinExistence type="inferred from homology"/>